<dbReference type="PATRIC" id="fig|1348774.3.peg.1941"/>
<dbReference type="Gene3D" id="2.40.50.90">
    <property type="match status" value="1"/>
</dbReference>
<feature type="domain" description="TNase-like" evidence="1">
    <location>
        <begin position="41"/>
        <end position="128"/>
    </location>
</feature>
<dbReference type="Proteomes" id="UP000035287">
    <property type="component" value="Chromosome"/>
</dbReference>
<organism evidence="2 3">
    <name type="scientific">Croceicoccus naphthovorans</name>
    <dbReference type="NCBI Taxonomy" id="1348774"/>
    <lineage>
        <taxon>Bacteria</taxon>
        <taxon>Pseudomonadati</taxon>
        <taxon>Pseudomonadota</taxon>
        <taxon>Alphaproteobacteria</taxon>
        <taxon>Sphingomonadales</taxon>
        <taxon>Erythrobacteraceae</taxon>
        <taxon>Croceicoccus</taxon>
    </lineage>
</organism>
<dbReference type="KEGG" id="cna:AB433_09245"/>
<accession>A0A0G3XM35</accession>
<sequence>MQFGSDQPEAVSAAELPVAGPQDTLSATFALCGGGNRSDCVVDGDTFWLAGEKYRVLDINTPETSTPRCDREYELGQAATRRFIELLNAGPFRLESGAEETDRYGRKLRRVMRGQQSLGDVLVAEGLAENWQGFRRDWC</sequence>
<reference evidence="2 3" key="1">
    <citation type="submission" date="2015-06" db="EMBL/GenBank/DDBJ databases">
        <authorList>
            <person name="Zeng Y."/>
            <person name="Huang Y."/>
        </authorList>
    </citation>
    <scope>NUCLEOTIDE SEQUENCE [LARGE SCALE GENOMIC DNA]</scope>
    <source>
        <strain evidence="2 3">PQ-2</strain>
    </source>
</reference>
<dbReference type="STRING" id="1348774.AB433_09245"/>
<protein>
    <submittedName>
        <fullName evidence="2">Nuclease</fullName>
    </submittedName>
</protein>
<dbReference type="AlphaFoldDB" id="A0A0G3XM35"/>
<dbReference type="InterPro" id="IPR035437">
    <property type="entry name" value="SNase_OB-fold_sf"/>
</dbReference>
<dbReference type="EMBL" id="CP011770">
    <property type="protein sequence ID" value="AKM11699.1"/>
    <property type="molecule type" value="Genomic_DNA"/>
</dbReference>
<dbReference type="SUPFAM" id="SSF50199">
    <property type="entry name" value="Staphylococcal nuclease"/>
    <property type="match status" value="1"/>
</dbReference>
<evidence type="ECO:0000313" key="2">
    <source>
        <dbReference type="EMBL" id="AKM11699.1"/>
    </source>
</evidence>
<evidence type="ECO:0000259" key="1">
    <source>
        <dbReference type="PROSITE" id="PS50830"/>
    </source>
</evidence>
<name>A0A0G3XM35_9SPHN</name>
<keyword evidence="3" id="KW-1185">Reference proteome</keyword>
<dbReference type="InterPro" id="IPR016071">
    <property type="entry name" value="Staphylococal_nuclease_OB-fold"/>
</dbReference>
<gene>
    <name evidence="2" type="ORF">AB433_09245</name>
</gene>
<dbReference type="Pfam" id="PF00565">
    <property type="entry name" value="SNase"/>
    <property type="match status" value="1"/>
</dbReference>
<dbReference type="PROSITE" id="PS50830">
    <property type="entry name" value="TNASE_3"/>
    <property type="match status" value="1"/>
</dbReference>
<proteinExistence type="predicted"/>
<evidence type="ECO:0000313" key="3">
    <source>
        <dbReference type="Proteomes" id="UP000035287"/>
    </source>
</evidence>